<accession>A0AAU9XGK9</accession>
<name>A0AAU9XGK9_9CNID</name>
<dbReference type="SUPFAM" id="SSF57716">
    <property type="entry name" value="Glucocorticoid receptor-like (DNA-binding domain)"/>
    <property type="match status" value="1"/>
</dbReference>
<dbReference type="EMBL" id="CALNXJ010000042">
    <property type="protein sequence ID" value="CAH3147018.1"/>
    <property type="molecule type" value="Genomic_DNA"/>
</dbReference>
<dbReference type="PANTHER" id="PTHR23080:SF144">
    <property type="entry name" value="SPINDLE AND KINETOCHORE ASSOCIATED COMPLEX SUBUNIT 3"/>
    <property type="match status" value="1"/>
</dbReference>
<evidence type="ECO:0008006" key="3">
    <source>
        <dbReference type="Google" id="ProtNLM"/>
    </source>
</evidence>
<sequence length="258" mass="29861">MPSVIKNQGEEVKELLIERRMKWLSAISRVGLTEDILKNDRVCSCHFVSGCPAANWDKYNVHWVPSLHLGHDKKGKMDLELQAARSDRVKTRRKRRHEQALTETAAKVQLLDVDGKMVKELIFDNSSSDIRNETSVGNKQDVDFGDLDEVSSQFNKLTLKDATSQTESETKNSTTQTEEYDYMFENVKKATFDLEDMQDDDKVHIYTGLPTFHVLNCLYYEHMCIYITRKSLTLTKFQILMIVLLKLRLDVPFQDLAY</sequence>
<gene>
    <name evidence="1" type="ORF">PMEA_00023240</name>
</gene>
<comment type="caution">
    <text evidence="1">The sequence shown here is derived from an EMBL/GenBank/DDBJ whole genome shotgun (WGS) entry which is preliminary data.</text>
</comment>
<evidence type="ECO:0000313" key="2">
    <source>
        <dbReference type="Proteomes" id="UP001159428"/>
    </source>
</evidence>
<keyword evidence="2" id="KW-1185">Reference proteome</keyword>
<dbReference type="Proteomes" id="UP001159428">
    <property type="component" value="Unassembled WGS sequence"/>
</dbReference>
<evidence type="ECO:0000313" key="1">
    <source>
        <dbReference type="EMBL" id="CAH3147018.1"/>
    </source>
</evidence>
<dbReference type="PANTHER" id="PTHR23080">
    <property type="entry name" value="THAP DOMAIN PROTEIN"/>
    <property type="match status" value="1"/>
</dbReference>
<protein>
    <recommendedName>
        <fullName evidence="3">THAP-type domain-containing protein</fullName>
    </recommendedName>
</protein>
<organism evidence="1 2">
    <name type="scientific">Pocillopora meandrina</name>
    <dbReference type="NCBI Taxonomy" id="46732"/>
    <lineage>
        <taxon>Eukaryota</taxon>
        <taxon>Metazoa</taxon>
        <taxon>Cnidaria</taxon>
        <taxon>Anthozoa</taxon>
        <taxon>Hexacorallia</taxon>
        <taxon>Scleractinia</taxon>
        <taxon>Astrocoeniina</taxon>
        <taxon>Pocilloporidae</taxon>
        <taxon>Pocillopora</taxon>
    </lineage>
</organism>
<reference evidence="1 2" key="1">
    <citation type="submission" date="2022-05" db="EMBL/GenBank/DDBJ databases">
        <authorList>
            <consortium name="Genoscope - CEA"/>
            <person name="William W."/>
        </authorList>
    </citation>
    <scope>NUCLEOTIDE SEQUENCE [LARGE SCALE GENOMIC DNA]</scope>
</reference>
<dbReference type="AlphaFoldDB" id="A0AAU9XGK9"/>
<proteinExistence type="predicted"/>